<feature type="domain" description="Small ribosomal subunit protein mS35 mitochondrial conserved" evidence="2">
    <location>
        <begin position="198"/>
        <end position="317"/>
    </location>
</feature>
<dbReference type="InterPro" id="IPR019349">
    <property type="entry name" value="Ribosomal_mS35_mit"/>
</dbReference>
<proteinExistence type="predicted"/>
<dbReference type="PANTHER" id="PTHR13490:SF0">
    <property type="entry name" value="SMALL RIBOSOMAL SUBUNIT PROTEIN MS35"/>
    <property type="match status" value="1"/>
</dbReference>
<evidence type="ECO:0000256" key="1">
    <source>
        <dbReference type="SAM" id="MobiDB-lite"/>
    </source>
</evidence>
<dbReference type="InterPro" id="IPR039848">
    <property type="entry name" value="Ribosomal_mS35_mt"/>
</dbReference>
<feature type="compositionally biased region" description="Basic and acidic residues" evidence="1">
    <location>
        <begin position="124"/>
        <end position="141"/>
    </location>
</feature>
<reference evidence="3" key="1">
    <citation type="submission" date="2021-07" db="EMBL/GenBank/DDBJ databases">
        <title>Elsinoe batatas strain:CRI-CJ2 Genome sequencing and assembly.</title>
        <authorList>
            <person name="Huang L."/>
        </authorList>
    </citation>
    <scope>NUCLEOTIDE SEQUENCE</scope>
    <source>
        <strain evidence="3">CRI-CJ2</strain>
    </source>
</reference>
<accession>A0A8K0PGY3</accession>
<keyword evidence="4" id="KW-1185">Reference proteome</keyword>
<organism evidence="3 4">
    <name type="scientific">Elsinoe batatas</name>
    <dbReference type="NCBI Taxonomy" id="2601811"/>
    <lineage>
        <taxon>Eukaryota</taxon>
        <taxon>Fungi</taxon>
        <taxon>Dikarya</taxon>
        <taxon>Ascomycota</taxon>
        <taxon>Pezizomycotina</taxon>
        <taxon>Dothideomycetes</taxon>
        <taxon>Dothideomycetidae</taxon>
        <taxon>Myriangiales</taxon>
        <taxon>Elsinoaceae</taxon>
        <taxon>Elsinoe</taxon>
    </lineage>
</organism>
<dbReference type="AlphaFoldDB" id="A0A8K0PGY3"/>
<dbReference type="GO" id="GO:0032543">
    <property type="term" value="P:mitochondrial translation"/>
    <property type="evidence" value="ECO:0007669"/>
    <property type="project" value="InterPro"/>
</dbReference>
<feature type="compositionally biased region" description="Polar residues" evidence="1">
    <location>
        <begin position="43"/>
        <end position="56"/>
    </location>
</feature>
<gene>
    <name evidence="3" type="ORF">KVT40_006785</name>
</gene>
<dbReference type="PANTHER" id="PTHR13490">
    <property type="entry name" value="MITOCHONDRIAL 28S RIBOSOMAL PROTEIN S28"/>
    <property type="match status" value="1"/>
</dbReference>
<feature type="region of interest" description="Disordered" evidence="1">
    <location>
        <begin position="124"/>
        <end position="148"/>
    </location>
</feature>
<protein>
    <recommendedName>
        <fullName evidence="2">Small ribosomal subunit protein mS35 mitochondrial conserved domain-containing protein</fullName>
    </recommendedName>
</protein>
<evidence type="ECO:0000313" key="3">
    <source>
        <dbReference type="EMBL" id="KAG8625034.1"/>
    </source>
</evidence>
<evidence type="ECO:0000259" key="2">
    <source>
        <dbReference type="Pfam" id="PF10213"/>
    </source>
</evidence>
<evidence type="ECO:0000313" key="4">
    <source>
        <dbReference type="Proteomes" id="UP000809789"/>
    </source>
</evidence>
<dbReference type="GO" id="GO:0005763">
    <property type="term" value="C:mitochondrial small ribosomal subunit"/>
    <property type="evidence" value="ECO:0007669"/>
    <property type="project" value="TreeGrafter"/>
</dbReference>
<dbReference type="OrthoDB" id="283424at2759"/>
<comment type="caution">
    <text evidence="3">The sequence shown here is derived from an EMBL/GenBank/DDBJ whole genome shotgun (WGS) entry which is preliminary data.</text>
</comment>
<dbReference type="Pfam" id="PF10213">
    <property type="entry name" value="MRP-S28"/>
    <property type="match status" value="1"/>
</dbReference>
<sequence>MAAQVSSLYRQTHRLSHRTQWLSYRRQQVLSLRQQPLLRPLSNTTSRAATETSGADDSTPYFNDAFFDRLSPPEKSIYLKSSPADRRAQEEVHEILHNELGTNSNAGRDLEALVERYVNETKDEMGADLGEKPGRPPKLPEDFSTMADPDPEIAPDEEFKDDDISSLAHGELDQHREMREYMRLASWEMPMLSTLTTPFSPPTAATPLRWRYTTYLGTEHPAANKVVLTFSPAALGLAPQQTAKLIKLAGPRYQPHQGLIKMSSESFNSQAQNKRYLGDTLAKLIEEAKNEQDKMEDIPFDFRHAKENARLHFPKEWRLTRERKLELERKRQEAKQVLEGQEIPQIVDGIRAIEEGRYKMVNALEQAAAQGATGRAAQGIAVRGRSR</sequence>
<dbReference type="GO" id="GO:0003735">
    <property type="term" value="F:structural constituent of ribosome"/>
    <property type="evidence" value="ECO:0007669"/>
    <property type="project" value="InterPro"/>
</dbReference>
<dbReference type="EMBL" id="JAESVG020000008">
    <property type="protein sequence ID" value="KAG8625034.1"/>
    <property type="molecule type" value="Genomic_DNA"/>
</dbReference>
<name>A0A8K0PGY3_9PEZI</name>
<feature type="region of interest" description="Disordered" evidence="1">
    <location>
        <begin position="41"/>
        <end position="64"/>
    </location>
</feature>
<dbReference type="Proteomes" id="UP000809789">
    <property type="component" value="Unassembled WGS sequence"/>
</dbReference>